<dbReference type="Gene3D" id="3.90.180.10">
    <property type="entry name" value="Medium-chain alcohol dehydrogenases, catalytic domain"/>
    <property type="match status" value="1"/>
</dbReference>
<dbReference type="SMART" id="SM00829">
    <property type="entry name" value="PKS_ER"/>
    <property type="match status" value="1"/>
</dbReference>
<dbReference type="AlphaFoldDB" id="A0A0C4YE67"/>
<protein>
    <submittedName>
        <fullName evidence="2">Alcohol dehydrogenase</fullName>
        <ecNumber evidence="2">1.1.1.1</ecNumber>
    </submittedName>
</protein>
<dbReference type="STRING" id="68895.RR42_m3738"/>
<dbReference type="GO" id="GO:0004022">
    <property type="term" value="F:alcohol dehydrogenase (NAD+) activity"/>
    <property type="evidence" value="ECO:0007669"/>
    <property type="project" value="UniProtKB-EC"/>
</dbReference>
<dbReference type="SUPFAM" id="SSF50129">
    <property type="entry name" value="GroES-like"/>
    <property type="match status" value="1"/>
</dbReference>
<dbReference type="PANTHER" id="PTHR43677:SF1">
    <property type="entry name" value="ACRYLYL-COA REDUCTASE ACUI-RELATED"/>
    <property type="match status" value="1"/>
</dbReference>
<dbReference type="EC" id="1.1.1.1" evidence="2"/>
<dbReference type="InterPro" id="IPR036291">
    <property type="entry name" value="NAD(P)-bd_dom_sf"/>
</dbReference>
<dbReference type="CDD" id="cd08288">
    <property type="entry name" value="MDR_yhdh"/>
    <property type="match status" value="1"/>
</dbReference>
<dbReference type="Gene3D" id="3.40.50.720">
    <property type="entry name" value="NAD(P)-binding Rossmann-like Domain"/>
    <property type="match status" value="1"/>
</dbReference>
<evidence type="ECO:0000313" key="2">
    <source>
        <dbReference type="EMBL" id="AJG21098.1"/>
    </source>
</evidence>
<evidence type="ECO:0000313" key="3">
    <source>
        <dbReference type="Proteomes" id="UP000031843"/>
    </source>
</evidence>
<dbReference type="InterPro" id="IPR013149">
    <property type="entry name" value="ADH-like_C"/>
</dbReference>
<dbReference type="GO" id="GO:0043957">
    <property type="term" value="F:acryloyl-CoA reductase (NADPH) activity"/>
    <property type="evidence" value="ECO:0007669"/>
    <property type="project" value="TreeGrafter"/>
</dbReference>
<dbReference type="OrthoDB" id="9782155at2"/>
<proteinExistence type="predicted"/>
<keyword evidence="2" id="KW-0560">Oxidoreductase</keyword>
<dbReference type="InterPro" id="IPR051397">
    <property type="entry name" value="Zn-ADH-like_protein"/>
</dbReference>
<name>A0A0C4YE67_9BURK</name>
<dbReference type="InterPro" id="IPR011032">
    <property type="entry name" value="GroES-like_sf"/>
</dbReference>
<dbReference type="InterPro" id="IPR013154">
    <property type="entry name" value="ADH-like_N"/>
</dbReference>
<dbReference type="KEGG" id="cbw:RR42_m3738"/>
<dbReference type="InterPro" id="IPR014188">
    <property type="entry name" value="Acrylyl-CoA_reductase_AcuI"/>
</dbReference>
<gene>
    <name evidence="2" type="ORF">RR42_m3738</name>
</gene>
<dbReference type="InterPro" id="IPR020843">
    <property type="entry name" value="ER"/>
</dbReference>
<dbReference type="NCBIfam" id="TIGR02823">
    <property type="entry name" value="oxido_YhdH"/>
    <property type="match status" value="1"/>
</dbReference>
<dbReference type="EMBL" id="CP010536">
    <property type="protein sequence ID" value="AJG21098.1"/>
    <property type="molecule type" value="Genomic_DNA"/>
</dbReference>
<dbReference type="Pfam" id="PF00107">
    <property type="entry name" value="ADH_zinc_N"/>
    <property type="match status" value="1"/>
</dbReference>
<evidence type="ECO:0000259" key="1">
    <source>
        <dbReference type="SMART" id="SM00829"/>
    </source>
</evidence>
<dbReference type="PANTHER" id="PTHR43677">
    <property type="entry name" value="SHORT-CHAIN DEHYDROGENASE/REDUCTASE"/>
    <property type="match status" value="1"/>
</dbReference>
<dbReference type="Proteomes" id="UP000031843">
    <property type="component" value="Chromosome main"/>
</dbReference>
<keyword evidence="3" id="KW-1185">Reference proteome</keyword>
<dbReference type="SUPFAM" id="SSF51735">
    <property type="entry name" value="NAD(P)-binding Rossmann-fold domains"/>
    <property type="match status" value="1"/>
</dbReference>
<accession>A0A0C4YE67</accession>
<dbReference type="RefSeq" id="WP_043349963.1">
    <property type="nucleotide sequence ID" value="NZ_CP010536.1"/>
</dbReference>
<dbReference type="Pfam" id="PF08240">
    <property type="entry name" value="ADH_N"/>
    <property type="match status" value="1"/>
</dbReference>
<sequence length="329" mass="34431">MTFQALLLTQADGVTHAAVTALDESSLPAEGDVLVAIDYSTINFKDGLAITGRSPVVRKWPMVAGIDGAGTVLESTHARWKAGDKVVLNGYGVGETHWGCLAQRARLKGDWLVALPPAFNTRQAMAIGTAGYTAMLSVLALERAGIKPGDGEVLVTGASGGVGSVAIAILSKLGYRVVASTGKTAEADFLKALGAAEVIDRAELGKPNKPMQKERWAAVVDSVGSHTLVNACAQVRYGGAVTACGLAQGLDFPASVAPFILRGITLYGIDSVMAPMALREQAWQRLSQDLEPDRLRAITREIGLSEAIEAGRKIVDGGMRGRVVVNVNA</sequence>
<feature type="domain" description="Enoyl reductase (ER)" evidence="1">
    <location>
        <begin position="13"/>
        <end position="325"/>
    </location>
</feature>
<reference evidence="2 3" key="1">
    <citation type="journal article" date="2015" name="Genome Announc.">
        <title>Complete Genome Sequence of Cupriavidus basilensis 4G11, Isolated from the Oak Ridge Field Research Center Site.</title>
        <authorList>
            <person name="Ray J."/>
            <person name="Waters R.J."/>
            <person name="Skerker J.M."/>
            <person name="Kuehl J.V."/>
            <person name="Price M.N."/>
            <person name="Huang J."/>
            <person name="Chakraborty R."/>
            <person name="Arkin A.P."/>
            <person name="Deutschbauer A."/>
        </authorList>
    </citation>
    <scope>NUCLEOTIDE SEQUENCE [LARGE SCALE GENOMIC DNA]</scope>
    <source>
        <strain evidence="2">4G11</strain>
    </source>
</reference>
<organism evidence="2 3">
    <name type="scientific">Cupriavidus basilensis</name>
    <dbReference type="NCBI Taxonomy" id="68895"/>
    <lineage>
        <taxon>Bacteria</taxon>
        <taxon>Pseudomonadati</taxon>
        <taxon>Pseudomonadota</taxon>
        <taxon>Betaproteobacteria</taxon>
        <taxon>Burkholderiales</taxon>
        <taxon>Burkholderiaceae</taxon>
        <taxon>Cupriavidus</taxon>
    </lineage>
</organism>